<dbReference type="Proteomes" id="UP000037848">
    <property type="component" value="Unassembled WGS sequence"/>
</dbReference>
<evidence type="ECO:0000313" key="2">
    <source>
        <dbReference type="Proteomes" id="UP000037848"/>
    </source>
</evidence>
<sequence length="66" mass="7065">MPLLASIPLVIAPLTIFALSSIVVNKGCAYLKSVSFVPCIDGAAVTELLNKVASKKKEKNMHHTNE</sequence>
<accession>A0A0N1EL16</accession>
<gene>
    <name evidence="1" type="ORF">ADS77_08870</name>
</gene>
<proteinExistence type="predicted"/>
<protein>
    <submittedName>
        <fullName evidence="1">Uncharacterized protein</fullName>
    </submittedName>
</protein>
<evidence type="ECO:0000313" key="1">
    <source>
        <dbReference type="EMBL" id="KPH63396.1"/>
    </source>
</evidence>
<comment type="caution">
    <text evidence="1">The sequence shown here is derived from an EMBL/GenBank/DDBJ whole genome shotgun (WGS) entry which is preliminary data.</text>
</comment>
<organism evidence="1 2">
    <name type="scientific">Pseudoalteromonas porphyrae</name>
    <dbReference type="NCBI Taxonomy" id="187330"/>
    <lineage>
        <taxon>Bacteria</taxon>
        <taxon>Pseudomonadati</taxon>
        <taxon>Pseudomonadota</taxon>
        <taxon>Gammaproteobacteria</taxon>
        <taxon>Alteromonadales</taxon>
        <taxon>Pseudoalteromonadaceae</taxon>
        <taxon>Pseudoalteromonas</taxon>
    </lineage>
</organism>
<name>A0A0N1EL16_9GAMM</name>
<dbReference type="EMBL" id="LHPH01000008">
    <property type="protein sequence ID" value="KPH63396.1"/>
    <property type="molecule type" value="Genomic_DNA"/>
</dbReference>
<keyword evidence="2" id="KW-1185">Reference proteome</keyword>
<reference evidence="1 2" key="1">
    <citation type="submission" date="2015-08" db="EMBL/GenBank/DDBJ databases">
        <title>Draft Genome Sequence of Pseudoalteromonas porphyrae UCD-SED14.</title>
        <authorList>
            <person name="Coil D.A."/>
            <person name="Jospin G."/>
            <person name="Lee R.D."/>
            <person name="Eisen J.A."/>
        </authorList>
    </citation>
    <scope>NUCLEOTIDE SEQUENCE [LARGE SCALE GENOMIC DNA]</scope>
    <source>
        <strain evidence="1 2">UCD-SED14</strain>
    </source>
</reference>
<dbReference type="AlphaFoldDB" id="A0A0N1EL16"/>